<keyword evidence="2" id="KW-0804">Transcription</keyword>
<dbReference type="InterPro" id="IPR005471">
    <property type="entry name" value="Tscrpt_reg_IclR_N"/>
</dbReference>
<dbReference type="InterPro" id="IPR036390">
    <property type="entry name" value="WH_DNA-bd_sf"/>
</dbReference>
<dbReference type="GO" id="GO:0003677">
    <property type="term" value="F:DNA binding"/>
    <property type="evidence" value="ECO:0007669"/>
    <property type="project" value="InterPro"/>
</dbReference>
<dbReference type="Gene3D" id="3.30.450.40">
    <property type="match status" value="1"/>
</dbReference>
<dbReference type="PANTHER" id="PTHR30136:SF24">
    <property type="entry name" value="HTH-TYPE TRANSCRIPTIONAL REPRESSOR ALLR"/>
    <property type="match status" value="1"/>
</dbReference>
<dbReference type="PROSITE" id="PS51077">
    <property type="entry name" value="HTH_ICLR"/>
    <property type="match status" value="1"/>
</dbReference>
<dbReference type="Pfam" id="PF09339">
    <property type="entry name" value="HTH_IclR"/>
    <property type="match status" value="1"/>
</dbReference>
<name>A0AAU4JZ29_9NOCA</name>
<sequence>MSSTFGSDGGSRSIINALELLEEVAATGPGVTASDLAHSLGLSRSTTYRLVNLLTAEEYLVRTPDLGGFALGHKIDRLIGVAAGSTAPEQVRAVLDETRAGLRFGLHLFGYLRPGTPRARITLLDIDPDYPLSDPARILHSHNESAVGRLLLAYETNPSTPATHAAQIGAFQPNFGCLALPLTASNGALRAALAVSAPEHRIANAEALLDVLRPTCDTISHLMDT</sequence>
<dbReference type="Proteomes" id="UP001432128">
    <property type="component" value="Chromosome"/>
</dbReference>
<dbReference type="Gene3D" id="1.10.10.10">
    <property type="entry name" value="Winged helix-like DNA-binding domain superfamily/Winged helix DNA-binding domain"/>
    <property type="match status" value="1"/>
</dbReference>
<dbReference type="SUPFAM" id="SSF46785">
    <property type="entry name" value="Winged helix' DNA-binding domain"/>
    <property type="match status" value="1"/>
</dbReference>
<dbReference type="GO" id="GO:0045892">
    <property type="term" value="P:negative regulation of DNA-templated transcription"/>
    <property type="evidence" value="ECO:0007669"/>
    <property type="project" value="TreeGrafter"/>
</dbReference>
<dbReference type="PANTHER" id="PTHR30136">
    <property type="entry name" value="HELIX-TURN-HELIX TRANSCRIPTIONAL REGULATOR, ICLR FAMILY"/>
    <property type="match status" value="1"/>
</dbReference>
<dbReference type="EMBL" id="CP108021">
    <property type="protein sequence ID" value="WUM19046.1"/>
    <property type="molecule type" value="Genomic_DNA"/>
</dbReference>
<evidence type="ECO:0000256" key="1">
    <source>
        <dbReference type="ARBA" id="ARBA00023015"/>
    </source>
</evidence>
<evidence type="ECO:0000313" key="5">
    <source>
        <dbReference type="Proteomes" id="UP001432128"/>
    </source>
</evidence>
<evidence type="ECO:0000313" key="4">
    <source>
        <dbReference type="EMBL" id="WUM19046.1"/>
    </source>
</evidence>
<proteinExistence type="predicted"/>
<dbReference type="InterPro" id="IPR050707">
    <property type="entry name" value="HTH_MetabolicPath_Reg"/>
</dbReference>
<dbReference type="GO" id="GO:0003700">
    <property type="term" value="F:DNA-binding transcription factor activity"/>
    <property type="evidence" value="ECO:0007669"/>
    <property type="project" value="TreeGrafter"/>
</dbReference>
<evidence type="ECO:0000256" key="2">
    <source>
        <dbReference type="ARBA" id="ARBA00023163"/>
    </source>
</evidence>
<dbReference type="SUPFAM" id="SSF55781">
    <property type="entry name" value="GAF domain-like"/>
    <property type="match status" value="1"/>
</dbReference>
<protein>
    <submittedName>
        <fullName evidence="4">Helix-turn-helix domain-containing protein</fullName>
    </submittedName>
</protein>
<keyword evidence="5" id="KW-1185">Reference proteome</keyword>
<organism evidence="4 5">
    <name type="scientific">Williamsia herbipolensis</name>
    <dbReference type="NCBI Taxonomy" id="1603258"/>
    <lineage>
        <taxon>Bacteria</taxon>
        <taxon>Bacillati</taxon>
        <taxon>Actinomycetota</taxon>
        <taxon>Actinomycetes</taxon>
        <taxon>Mycobacteriales</taxon>
        <taxon>Nocardiaceae</taxon>
        <taxon>Williamsia</taxon>
    </lineage>
</organism>
<feature type="domain" description="HTH iclR-type" evidence="3">
    <location>
        <begin position="11"/>
        <end position="73"/>
    </location>
</feature>
<gene>
    <name evidence="4" type="ORF">OG579_15110</name>
</gene>
<dbReference type="SMART" id="SM00346">
    <property type="entry name" value="HTH_ICLR"/>
    <property type="match status" value="1"/>
</dbReference>
<dbReference type="InterPro" id="IPR029016">
    <property type="entry name" value="GAF-like_dom_sf"/>
</dbReference>
<evidence type="ECO:0000259" key="3">
    <source>
        <dbReference type="PROSITE" id="PS51077"/>
    </source>
</evidence>
<accession>A0AAU4JZ29</accession>
<dbReference type="KEGG" id="whr:OG579_15110"/>
<reference evidence="4 5" key="1">
    <citation type="submission" date="2022-10" db="EMBL/GenBank/DDBJ databases">
        <title>The complete genomes of actinobacterial strains from the NBC collection.</title>
        <authorList>
            <person name="Joergensen T.S."/>
            <person name="Alvarez Arevalo M."/>
            <person name="Sterndorff E.B."/>
            <person name="Faurdal D."/>
            <person name="Vuksanovic O."/>
            <person name="Mourched A.-S."/>
            <person name="Charusanti P."/>
            <person name="Shaw S."/>
            <person name="Blin K."/>
            <person name="Weber T."/>
        </authorList>
    </citation>
    <scope>NUCLEOTIDE SEQUENCE [LARGE SCALE GENOMIC DNA]</scope>
    <source>
        <strain evidence="4 5">NBC_00319</strain>
    </source>
</reference>
<dbReference type="InterPro" id="IPR036388">
    <property type="entry name" value="WH-like_DNA-bd_sf"/>
</dbReference>
<keyword evidence="1" id="KW-0805">Transcription regulation</keyword>
<dbReference type="RefSeq" id="WP_328856612.1">
    <property type="nucleotide sequence ID" value="NZ_CP108021.1"/>
</dbReference>
<dbReference type="AlphaFoldDB" id="A0AAU4JZ29"/>